<reference evidence="1" key="1">
    <citation type="journal article" date="2021" name="PeerJ">
        <title>Extensive microbial diversity within the chicken gut microbiome revealed by metagenomics and culture.</title>
        <authorList>
            <person name="Gilroy R."/>
            <person name="Ravi A."/>
            <person name="Getino M."/>
            <person name="Pursley I."/>
            <person name="Horton D.L."/>
            <person name="Alikhan N.F."/>
            <person name="Baker D."/>
            <person name="Gharbi K."/>
            <person name="Hall N."/>
            <person name="Watson M."/>
            <person name="Adriaenssens E.M."/>
            <person name="Foster-Nyarko E."/>
            <person name="Jarju S."/>
            <person name="Secka A."/>
            <person name="Antonio M."/>
            <person name="Oren A."/>
            <person name="Chaudhuri R.R."/>
            <person name="La Ragione R."/>
            <person name="Hildebrand F."/>
            <person name="Pallen M.J."/>
        </authorList>
    </citation>
    <scope>NUCLEOTIDE SEQUENCE</scope>
    <source>
        <strain evidence="1">CHK32-1732</strain>
    </source>
</reference>
<dbReference type="Gene3D" id="3.10.20.30">
    <property type="match status" value="1"/>
</dbReference>
<gene>
    <name evidence="1" type="primary">thiS</name>
    <name evidence="1" type="ORF">H9870_14375</name>
</gene>
<dbReference type="Proteomes" id="UP000824190">
    <property type="component" value="Unassembled WGS sequence"/>
</dbReference>
<dbReference type="InterPro" id="IPR010035">
    <property type="entry name" value="Thi_S"/>
</dbReference>
<organism evidence="1 2">
    <name type="scientific">Candidatus Corynebacterium avicola</name>
    <dbReference type="NCBI Taxonomy" id="2838527"/>
    <lineage>
        <taxon>Bacteria</taxon>
        <taxon>Bacillati</taxon>
        <taxon>Actinomycetota</taxon>
        <taxon>Actinomycetes</taxon>
        <taxon>Mycobacteriales</taxon>
        <taxon>Corynebacteriaceae</taxon>
        <taxon>Corynebacterium</taxon>
    </lineage>
</organism>
<dbReference type="PANTHER" id="PTHR34472">
    <property type="entry name" value="SULFUR CARRIER PROTEIN THIS"/>
    <property type="match status" value="1"/>
</dbReference>
<sequence>MSISVTVNGDTRTVAENSTVADIVSDVTGHSPDDDQVGVAVAHDSAVVPRSRWATTVLDEGAEIEIITAMQGG</sequence>
<name>A0A9D1UN94_9CORY</name>
<proteinExistence type="predicted"/>
<accession>A0A9D1UN94</accession>
<dbReference type="InterPro" id="IPR003749">
    <property type="entry name" value="ThiS/MoaD-like"/>
</dbReference>
<dbReference type="EMBL" id="DXGC01000124">
    <property type="protein sequence ID" value="HIW92836.1"/>
    <property type="molecule type" value="Genomic_DNA"/>
</dbReference>
<dbReference type="CDD" id="cd00565">
    <property type="entry name" value="Ubl_ThiS"/>
    <property type="match status" value="1"/>
</dbReference>
<dbReference type="InterPro" id="IPR012675">
    <property type="entry name" value="Beta-grasp_dom_sf"/>
</dbReference>
<evidence type="ECO:0000313" key="2">
    <source>
        <dbReference type="Proteomes" id="UP000824190"/>
    </source>
</evidence>
<dbReference type="PANTHER" id="PTHR34472:SF1">
    <property type="entry name" value="SULFUR CARRIER PROTEIN THIS"/>
    <property type="match status" value="1"/>
</dbReference>
<comment type="caution">
    <text evidence="1">The sequence shown here is derived from an EMBL/GenBank/DDBJ whole genome shotgun (WGS) entry which is preliminary data.</text>
</comment>
<dbReference type="AlphaFoldDB" id="A0A9D1UN94"/>
<dbReference type="SUPFAM" id="SSF54285">
    <property type="entry name" value="MoaD/ThiS"/>
    <property type="match status" value="1"/>
</dbReference>
<dbReference type="NCBIfam" id="TIGR01683">
    <property type="entry name" value="thiS"/>
    <property type="match status" value="1"/>
</dbReference>
<dbReference type="Pfam" id="PF02597">
    <property type="entry name" value="ThiS"/>
    <property type="match status" value="1"/>
</dbReference>
<evidence type="ECO:0000313" key="1">
    <source>
        <dbReference type="EMBL" id="HIW92836.1"/>
    </source>
</evidence>
<dbReference type="InterPro" id="IPR016155">
    <property type="entry name" value="Mopterin_synth/thiamin_S_b"/>
</dbReference>
<reference evidence="1" key="2">
    <citation type="submission" date="2021-04" db="EMBL/GenBank/DDBJ databases">
        <authorList>
            <person name="Gilroy R."/>
        </authorList>
    </citation>
    <scope>NUCLEOTIDE SEQUENCE</scope>
    <source>
        <strain evidence="1">CHK32-1732</strain>
    </source>
</reference>
<protein>
    <submittedName>
        <fullName evidence="1">Sulfur carrier protein ThiS</fullName>
    </submittedName>
</protein>